<keyword evidence="3" id="KW-1185">Reference proteome</keyword>
<dbReference type="KEGG" id="rul:UC8_06390"/>
<dbReference type="Pfam" id="PF07394">
    <property type="entry name" value="DUF1501"/>
    <property type="match status" value="1"/>
</dbReference>
<dbReference type="Proteomes" id="UP000325286">
    <property type="component" value="Chromosome"/>
</dbReference>
<dbReference type="EMBL" id="CP042914">
    <property type="protein sequence ID" value="QEG38681.1"/>
    <property type="molecule type" value="Genomic_DNA"/>
</dbReference>
<dbReference type="PANTHER" id="PTHR43737:SF1">
    <property type="entry name" value="DUF1501 DOMAIN-CONTAINING PROTEIN"/>
    <property type="match status" value="1"/>
</dbReference>
<dbReference type="InterPro" id="IPR010869">
    <property type="entry name" value="DUF1501"/>
</dbReference>
<accession>A0A5B9QXI7</accession>
<dbReference type="RefSeq" id="WP_238388983.1">
    <property type="nucleotide sequence ID" value="NZ_CP042914.1"/>
</dbReference>
<feature type="region of interest" description="Disordered" evidence="1">
    <location>
        <begin position="142"/>
        <end position="168"/>
    </location>
</feature>
<evidence type="ECO:0008006" key="4">
    <source>
        <dbReference type="Google" id="ProtNLM"/>
    </source>
</evidence>
<sequence length="493" mass="54519">MSEFNLHGKNRSYARQSVESARAHRLATVATKAPRSYARQRRSFMQLGLAGFASLSLPGVLRLRAADATSSGKKTAVIMVWKPGGCSHIDTYDPKPLASTEYRGPFGTIPTKVSGMRFTELLPRQAQIADKFTVLRSMHQTAGGHPAGSMQLLSGDSDTRDKPKPRLPDWMSVANYLRSQQETRTNPLPRYVGVNPPATYNGPAYLGDAYSPFSVVGDPNKPDFRVPNIGISDAREIERLGRRVDLREKLDTLSRAFDQHGELGALDEFETQAMTLLTNPQTKDAFDLSQEDDRTRDRYGRNTWGQQLLLARRLIEAGVEVLTSSLRGPLCGRVNNWDDHAVNHHVFDAMRFRAAAYDQAVSALIEDIYQRGLDKRVLVVVTGEFGRTPKINYQPSTGIGNASAAAGTKQPGRDHWPRAFSNIWAGGGIETGRYIGATDRRGEDVIERHCGPGDFLATIYHHLGIDASKVFIKDFNGRPTPIVDHGKPIPELT</sequence>
<name>A0A5B9QXI7_9BACT</name>
<evidence type="ECO:0000313" key="2">
    <source>
        <dbReference type="EMBL" id="QEG38681.1"/>
    </source>
</evidence>
<reference evidence="2 3" key="1">
    <citation type="submission" date="2019-08" db="EMBL/GenBank/DDBJ databases">
        <title>Deep-cultivation of Planctomycetes and their phenomic and genomic characterization uncovers novel biology.</title>
        <authorList>
            <person name="Wiegand S."/>
            <person name="Jogler M."/>
            <person name="Boedeker C."/>
            <person name="Pinto D."/>
            <person name="Vollmers J."/>
            <person name="Rivas-Marin E."/>
            <person name="Kohn T."/>
            <person name="Peeters S.H."/>
            <person name="Heuer A."/>
            <person name="Rast P."/>
            <person name="Oberbeckmann S."/>
            <person name="Bunk B."/>
            <person name="Jeske O."/>
            <person name="Meyerdierks A."/>
            <person name="Storesund J.E."/>
            <person name="Kallscheuer N."/>
            <person name="Luecker S."/>
            <person name="Lage O.M."/>
            <person name="Pohl T."/>
            <person name="Merkel B.J."/>
            <person name="Hornburger P."/>
            <person name="Mueller R.-W."/>
            <person name="Bruemmer F."/>
            <person name="Labrenz M."/>
            <person name="Spormann A.M."/>
            <person name="Op den Camp H."/>
            <person name="Overmann J."/>
            <person name="Amann R."/>
            <person name="Jetten M.S.M."/>
            <person name="Mascher T."/>
            <person name="Medema M.H."/>
            <person name="Devos D.P."/>
            <person name="Kaster A.-K."/>
            <person name="Ovreas L."/>
            <person name="Rohde M."/>
            <person name="Galperin M.Y."/>
            <person name="Jogler C."/>
        </authorList>
    </citation>
    <scope>NUCLEOTIDE SEQUENCE [LARGE SCALE GENOMIC DNA]</scope>
    <source>
        <strain evidence="2 3">UC8</strain>
    </source>
</reference>
<feature type="compositionally biased region" description="Basic and acidic residues" evidence="1">
    <location>
        <begin position="157"/>
        <end position="167"/>
    </location>
</feature>
<dbReference type="InterPro" id="IPR017850">
    <property type="entry name" value="Alkaline_phosphatase_core_sf"/>
</dbReference>
<protein>
    <recommendedName>
        <fullName evidence="4">DUF1501 domain-containing protein</fullName>
    </recommendedName>
</protein>
<organism evidence="2 3">
    <name type="scientific">Roseimaritima ulvae</name>
    <dbReference type="NCBI Taxonomy" id="980254"/>
    <lineage>
        <taxon>Bacteria</taxon>
        <taxon>Pseudomonadati</taxon>
        <taxon>Planctomycetota</taxon>
        <taxon>Planctomycetia</taxon>
        <taxon>Pirellulales</taxon>
        <taxon>Pirellulaceae</taxon>
        <taxon>Roseimaritima</taxon>
    </lineage>
</organism>
<evidence type="ECO:0000313" key="3">
    <source>
        <dbReference type="Proteomes" id="UP000325286"/>
    </source>
</evidence>
<dbReference type="SUPFAM" id="SSF53649">
    <property type="entry name" value="Alkaline phosphatase-like"/>
    <property type="match status" value="1"/>
</dbReference>
<gene>
    <name evidence="2" type="ORF">UC8_06390</name>
</gene>
<evidence type="ECO:0000256" key="1">
    <source>
        <dbReference type="SAM" id="MobiDB-lite"/>
    </source>
</evidence>
<dbReference type="AlphaFoldDB" id="A0A5B9QXI7"/>
<dbReference type="PANTHER" id="PTHR43737">
    <property type="entry name" value="BLL7424 PROTEIN"/>
    <property type="match status" value="1"/>
</dbReference>
<proteinExistence type="predicted"/>